<dbReference type="OrthoDB" id="9971669at2759"/>
<evidence type="ECO:0000313" key="8">
    <source>
        <dbReference type="Proteomes" id="UP000717696"/>
    </source>
</evidence>
<dbReference type="InterPro" id="IPR036259">
    <property type="entry name" value="MFS_trans_sf"/>
</dbReference>
<proteinExistence type="predicted"/>
<evidence type="ECO:0000256" key="2">
    <source>
        <dbReference type="ARBA" id="ARBA00022448"/>
    </source>
</evidence>
<dbReference type="SUPFAM" id="SSF103473">
    <property type="entry name" value="MFS general substrate transporter"/>
    <property type="match status" value="1"/>
</dbReference>
<keyword evidence="3 6" id="KW-0812">Transmembrane</keyword>
<keyword evidence="8" id="KW-1185">Reference proteome</keyword>
<dbReference type="PANTHER" id="PTHR43791:SF67">
    <property type="entry name" value="TRANSPORTER, PUTATIVE (AFU_ORTHOLOGUE AFUA_3G04010)-RELATED"/>
    <property type="match status" value="1"/>
</dbReference>
<dbReference type="Gene3D" id="1.20.1250.20">
    <property type="entry name" value="MFS general substrate transporter like domains"/>
    <property type="match status" value="1"/>
</dbReference>
<evidence type="ECO:0000256" key="6">
    <source>
        <dbReference type="SAM" id="Phobius"/>
    </source>
</evidence>
<dbReference type="EMBL" id="JAGMUU010000047">
    <property type="protein sequence ID" value="KAH7113126.1"/>
    <property type="molecule type" value="Genomic_DNA"/>
</dbReference>
<dbReference type="AlphaFoldDB" id="A0A9P9D669"/>
<reference evidence="7" key="1">
    <citation type="journal article" date="2021" name="Nat. Commun.">
        <title>Genetic determinants of endophytism in the Arabidopsis root mycobiome.</title>
        <authorList>
            <person name="Mesny F."/>
            <person name="Miyauchi S."/>
            <person name="Thiergart T."/>
            <person name="Pickel B."/>
            <person name="Atanasova L."/>
            <person name="Karlsson M."/>
            <person name="Huettel B."/>
            <person name="Barry K.W."/>
            <person name="Haridas S."/>
            <person name="Chen C."/>
            <person name="Bauer D."/>
            <person name="Andreopoulos W."/>
            <person name="Pangilinan J."/>
            <person name="LaButti K."/>
            <person name="Riley R."/>
            <person name="Lipzen A."/>
            <person name="Clum A."/>
            <person name="Drula E."/>
            <person name="Henrissat B."/>
            <person name="Kohler A."/>
            <person name="Grigoriev I.V."/>
            <person name="Martin F.M."/>
            <person name="Hacquard S."/>
        </authorList>
    </citation>
    <scope>NUCLEOTIDE SEQUENCE</scope>
    <source>
        <strain evidence="7">MPI-CAGE-AT-0021</strain>
    </source>
</reference>
<evidence type="ECO:0000256" key="5">
    <source>
        <dbReference type="ARBA" id="ARBA00023136"/>
    </source>
</evidence>
<evidence type="ECO:0000256" key="3">
    <source>
        <dbReference type="ARBA" id="ARBA00022692"/>
    </source>
</evidence>
<dbReference type="GO" id="GO:0016020">
    <property type="term" value="C:membrane"/>
    <property type="evidence" value="ECO:0007669"/>
    <property type="project" value="UniProtKB-SubCell"/>
</dbReference>
<evidence type="ECO:0000313" key="7">
    <source>
        <dbReference type="EMBL" id="KAH7113126.1"/>
    </source>
</evidence>
<keyword evidence="2" id="KW-0813">Transport</keyword>
<keyword evidence="5 6" id="KW-0472">Membrane</keyword>
<gene>
    <name evidence="7" type="ORF">B0J13DRAFT_631248</name>
</gene>
<feature type="transmembrane region" description="Helical" evidence="6">
    <location>
        <begin position="119"/>
        <end position="139"/>
    </location>
</feature>
<evidence type="ECO:0000256" key="4">
    <source>
        <dbReference type="ARBA" id="ARBA00022989"/>
    </source>
</evidence>
<name>A0A9P9D669_9HYPO</name>
<feature type="transmembrane region" description="Helical" evidence="6">
    <location>
        <begin position="88"/>
        <end position="107"/>
    </location>
</feature>
<dbReference type="GO" id="GO:0022857">
    <property type="term" value="F:transmembrane transporter activity"/>
    <property type="evidence" value="ECO:0007669"/>
    <property type="project" value="TreeGrafter"/>
</dbReference>
<dbReference type="Proteomes" id="UP000717696">
    <property type="component" value="Unassembled WGS sequence"/>
</dbReference>
<dbReference type="PANTHER" id="PTHR43791">
    <property type="entry name" value="PERMEASE-RELATED"/>
    <property type="match status" value="1"/>
</dbReference>
<organism evidence="7 8">
    <name type="scientific">Dactylonectria estremocensis</name>
    <dbReference type="NCBI Taxonomy" id="1079267"/>
    <lineage>
        <taxon>Eukaryota</taxon>
        <taxon>Fungi</taxon>
        <taxon>Dikarya</taxon>
        <taxon>Ascomycota</taxon>
        <taxon>Pezizomycotina</taxon>
        <taxon>Sordariomycetes</taxon>
        <taxon>Hypocreomycetidae</taxon>
        <taxon>Hypocreales</taxon>
        <taxon>Nectriaceae</taxon>
        <taxon>Dactylonectria</taxon>
    </lineage>
</organism>
<evidence type="ECO:0000256" key="1">
    <source>
        <dbReference type="ARBA" id="ARBA00004141"/>
    </source>
</evidence>
<comment type="caution">
    <text evidence="7">The sequence shown here is derived from an EMBL/GenBank/DDBJ whole genome shotgun (WGS) entry which is preliminary data.</text>
</comment>
<keyword evidence="4 6" id="KW-1133">Transmembrane helix</keyword>
<evidence type="ECO:0008006" key="9">
    <source>
        <dbReference type="Google" id="ProtNLM"/>
    </source>
</evidence>
<comment type="subcellular location">
    <subcellularLocation>
        <location evidence="1">Membrane</location>
        <topology evidence="1">Multi-pass membrane protein</topology>
    </subcellularLocation>
</comment>
<sequence length="142" mass="15802">MRSSSPAACKCSQSEGKEVEPANIERIFKNCHKAREKVINFKGIREDPQGLTTARYLTPEERDWAIKRLESEVRCGVFNVQVWLTSTAYFAILSGLYSFGLFLPTIVNDLHIASTASQAQLWTVILYAAAAPVTVLVAFMSD</sequence>
<accession>A0A9P9D669</accession>
<protein>
    <recommendedName>
        <fullName evidence="9">Major facilitator superfamily (MFS) profile domain-containing protein</fullName>
    </recommendedName>
</protein>